<dbReference type="GO" id="GO:0071949">
    <property type="term" value="F:FAD binding"/>
    <property type="evidence" value="ECO:0007669"/>
    <property type="project" value="InterPro"/>
</dbReference>
<reference evidence="5 6" key="1">
    <citation type="journal article" date="2019" name="Emerg. Microbes Infect.">
        <title>Comprehensive subspecies identification of 175 nontuberculous mycobacteria species based on 7547 genomic profiles.</title>
        <authorList>
            <person name="Matsumoto Y."/>
            <person name="Kinjo T."/>
            <person name="Motooka D."/>
            <person name="Nabeya D."/>
            <person name="Jung N."/>
            <person name="Uechi K."/>
            <person name="Horii T."/>
            <person name="Iida T."/>
            <person name="Fujita J."/>
            <person name="Nakamura S."/>
        </authorList>
    </citation>
    <scope>NUCLEOTIDE SEQUENCE [LARGE SCALE GENOMIC DNA]</scope>
    <source>
        <strain evidence="5 6">JCM 6370</strain>
    </source>
</reference>
<dbReference type="EMBL" id="AP022599">
    <property type="protein sequence ID" value="BBY80041.1"/>
    <property type="molecule type" value="Genomic_DNA"/>
</dbReference>
<dbReference type="InterPro" id="IPR050641">
    <property type="entry name" value="RIFMO-like"/>
</dbReference>
<sequence>MNSDVLVVGAGPTGLTMAVELARRGVDVRIIDAAPAPTTETRALGVQPRTLELFERLDLAEAAVAEGMKVTDFKVFSEGKQFLHLDLEGLDSPYPYLLMLQQPRVEALLNARLESFGVTVERAIELATLRHDSDGVAVELRHGDGTVEHTRTSWLIGCDGAHSTVRHQLGVPFVGAAFEENFAVADVEMDWPLPHNVFHAFLNRGNFAAYFPMPGGLHRLTIAYRPGQTPTGDVTDQELQAAVDRGAPPGARITAVHYAGRFQINQRKVARHSVGRVFLAGDAAHVHSVVGGQGMNTGIQDAFNLGWKLAAVVNGHAEPPLLDSYAEERAPVTHRLVKGTRRATRTTLLRNPIATAMRRHIAPHITPRPRFQRVLRRALTQLDVSYRDGTGGSNDDRLAVGDRYPDIGLLHPTKYTWLTPATEAARHPDLVAVRHVDDGAAPTLVRPDGYIAALGNDTALASTSKRPSGKGISCGPSSLIRLLRRRFTMPAPRWVARANKKVLNRVTKFIAPWAPGWAVVIHRGRKSQRVYRTPLWAFRRQDGFVIALTYGSQADWVRNVLAADGCELETRRRRYQVGSPRVYYDEDAADMPAFIRFMLRNVIKAPEFLRVDVVRELSAV</sequence>
<evidence type="ECO:0000259" key="4">
    <source>
        <dbReference type="Pfam" id="PF01494"/>
    </source>
</evidence>
<dbReference type="AlphaFoldDB" id="A0A7I7UGN0"/>
<evidence type="ECO:0000256" key="1">
    <source>
        <dbReference type="ARBA" id="ARBA00001974"/>
    </source>
</evidence>
<dbReference type="InterPro" id="IPR002938">
    <property type="entry name" value="FAD-bd"/>
</dbReference>
<dbReference type="SUPFAM" id="SSF51905">
    <property type="entry name" value="FAD/NAD(P)-binding domain"/>
    <property type="match status" value="1"/>
</dbReference>
<organism evidence="5 6">
    <name type="scientific">Mycolicibacterium pulveris</name>
    <name type="common">Mycobacterium pulveris</name>
    <dbReference type="NCBI Taxonomy" id="36813"/>
    <lineage>
        <taxon>Bacteria</taxon>
        <taxon>Bacillati</taxon>
        <taxon>Actinomycetota</taxon>
        <taxon>Actinomycetes</taxon>
        <taxon>Mycobacteriales</taxon>
        <taxon>Mycobacteriaceae</taxon>
        <taxon>Mycolicibacterium</taxon>
    </lineage>
</organism>
<keyword evidence="6" id="KW-1185">Reference proteome</keyword>
<keyword evidence="2" id="KW-0285">Flavoprotein</keyword>
<keyword evidence="3" id="KW-0274">FAD</keyword>
<name>A0A7I7UGN0_MYCPV</name>
<evidence type="ECO:0000313" key="5">
    <source>
        <dbReference type="EMBL" id="BBY80041.1"/>
    </source>
</evidence>
<protein>
    <recommendedName>
        <fullName evidence="4">FAD-binding domain-containing protein</fullName>
    </recommendedName>
</protein>
<dbReference type="Gene3D" id="2.30.110.10">
    <property type="entry name" value="Electron Transport, Fmn-binding Protein, Chain A"/>
    <property type="match status" value="1"/>
</dbReference>
<dbReference type="Gene3D" id="3.30.70.2450">
    <property type="match status" value="1"/>
</dbReference>
<dbReference type="PANTHER" id="PTHR43004">
    <property type="entry name" value="TRK SYSTEM POTASSIUM UPTAKE PROTEIN"/>
    <property type="match status" value="1"/>
</dbReference>
<dbReference type="RefSeq" id="WP_163898072.1">
    <property type="nucleotide sequence ID" value="NZ_AP022599.1"/>
</dbReference>
<evidence type="ECO:0000256" key="3">
    <source>
        <dbReference type="ARBA" id="ARBA00022827"/>
    </source>
</evidence>
<dbReference type="PANTHER" id="PTHR43004:SF19">
    <property type="entry name" value="BINDING MONOOXYGENASE, PUTATIVE (JCVI)-RELATED"/>
    <property type="match status" value="1"/>
</dbReference>
<evidence type="ECO:0000313" key="6">
    <source>
        <dbReference type="Proteomes" id="UP000467252"/>
    </source>
</evidence>
<dbReference type="PRINTS" id="PR00420">
    <property type="entry name" value="RNGMNOXGNASE"/>
</dbReference>
<dbReference type="InterPro" id="IPR036188">
    <property type="entry name" value="FAD/NAD-bd_sf"/>
</dbReference>
<dbReference type="GO" id="GO:0016709">
    <property type="term" value="F:oxidoreductase activity, acting on paired donors, with incorporation or reduction of molecular oxygen, NAD(P)H as one donor, and incorporation of one atom of oxygen"/>
    <property type="evidence" value="ECO:0007669"/>
    <property type="project" value="UniProtKB-ARBA"/>
</dbReference>
<proteinExistence type="predicted"/>
<dbReference type="Gene3D" id="3.50.50.60">
    <property type="entry name" value="FAD/NAD(P)-binding domain"/>
    <property type="match status" value="1"/>
</dbReference>
<dbReference type="Proteomes" id="UP000467252">
    <property type="component" value="Chromosome"/>
</dbReference>
<dbReference type="Pfam" id="PF01494">
    <property type="entry name" value="FAD_binding_3"/>
    <property type="match status" value="1"/>
</dbReference>
<gene>
    <name evidence="5" type="ORF">MPUL_11990</name>
</gene>
<comment type="cofactor">
    <cofactor evidence="1">
        <name>FAD</name>
        <dbReference type="ChEBI" id="CHEBI:57692"/>
    </cofactor>
</comment>
<dbReference type="InterPro" id="IPR012349">
    <property type="entry name" value="Split_barrel_FMN-bd"/>
</dbReference>
<accession>A0A7I7UGN0</accession>
<feature type="domain" description="FAD-binding" evidence="4">
    <location>
        <begin position="3"/>
        <end position="338"/>
    </location>
</feature>
<evidence type="ECO:0000256" key="2">
    <source>
        <dbReference type="ARBA" id="ARBA00022630"/>
    </source>
</evidence>